<comment type="caution">
    <text evidence="4">The sequence shown here is derived from an EMBL/GenBank/DDBJ whole genome shotgun (WGS) entry which is preliminary data.</text>
</comment>
<dbReference type="PROSITE" id="PS51155">
    <property type="entry name" value="CHIT_BIND_RR_2"/>
    <property type="match status" value="1"/>
</dbReference>
<keyword evidence="1" id="KW-0193">Cuticle</keyword>
<dbReference type="PANTHER" id="PTHR10380">
    <property type="entry name" value="CUTICLE PROTEIN"/>
    <property type="match status" value="1"/>
</dbReference>
<dbReference type="PRINTS" id="PR00947">
    <property type="entry name" value="CUTICLE"/>
</dbReference>
<feature type="chain" id="PRO_5042976169" evidence="3">
    <location>
        <begin position="20"/>
        <end position="162"/>
    </location>
</feature>
<evidence type="ECO:0000256" key="3">
    <source>
        <dbReference type="SAM" id="SignalP"/>
    </source>
</evidence>
<evidence type="ECO:0000313" key="5">
    <source>
        <dbReference type="Proteomes" id="UP001353858"/>
    </source>
</evidence>
<keyword evidence="5" id="KW-1185">Reference proteome</keyword>
<dbReference type="InterPro" id="IPR000618">
    <property type="entry name" value="Insect_cuticle"/>
</dbReference>
<protein>
    <submittedName>
        <fullName evidence="4">Uncharacterized protein</fullName>
    </submittedName>
</protein>
<reference evidence="5" key="1">
    <citation type="submission" date="2023-01" db="EMBL/GenBank/DDBJ databases">
        <title>Key to firefly adult light organ development and bioluminescence: homeobox transcription factors regulate luciferase expression and transportation to peroxisome.</title>
        <authorList>
            <person name="Fu X."/>
        </authorList>
    </citation>
    <scope>NUCLEOTIDE SEQUENCE [LARGE SCALE GENOMIC DNA]</scope>
</reference>
<dbReference type="InterPro" id="IPR050468">
    <property type="entry name" value="Cuticle_Struct_Prot"/>
</dbReference>
<accession>A0AAN7PAX8</accession>
<evidence type="ECO:0000256" key="1">
    <source>
        <dbReference type="PROSITE-ProRule" id="PRU00497"/>
    </source>
</evidence>
<dbReference type="Pfam" id="PF00379">
    <property type="entry name" value="Chitin_bind_4"/>
    <property type="match status" value="1"/>
</dbReference>
<dbReference type="AlphaFoldDB" id="A0AAN7PAX8"/>
<dbReference type="GO" id="GO:0008010">
    <property type="term" value="F:structural constituent of chitin-based larval cuticle"/>
    <property type="evidence" value="ECO:0007669"/>
    <property type="project" value="TreeGrafter"/>
</dbReference>
<sequence>MIANVFVVLLIAFFGTTLGITVHQYAELHQQASVHHHHTTPIPILKLEHEQSKEGYKFSYETGNGIYAQEHGYIKNHGDKKHETLVQQGSVTYHDEHGHPITLTYVADEHGFQPQGAHLPTPPPIPLEHQHGAEGHQGQSIPIQENFGENFDQAQYGQDLHF</sequence>
<evidence type="ECO:0000256" key="2">
    <source>
        <dbReference type="SAM" id="MobiDB-lite"/>
    </source>
</evidence>
<dbReference type="Proteomes" id="UP001353858">
    <property type="component" value="Unassembled WGS sequence"/>
</dbReference>
<feature type="signal peptide" evidence="3">
    <location>
        <begin position="1"/>
        <end position="19"/>
    </location>
</feature>
<dbReference type="GO" id="GO:0062129">
    <property type="term" value="C:chitin-based extracellular matrix"/>
    <property type="evidence" value="ECO:0007669"/>
    <property type="project" value="TreeGrafter"/>
</dbReference>
<organism evidence="4 5">
    <name type="scientific">Aquatica leii</name>
    <dbReference type="NCBI Taxonomy" id="1421715"/>
    <lineage>
        <taxon>Eukaryota</taxon>
        <taxon>Metazoa</taxon>
        <taxon>Ecdysozoa</taxon>
        <taxon>Arthropoda</taxon>
        <taxon>Hexapoda</taxon>
        <taxon>Insecta</taxon>
        <taxon>Pterygota</taxon>
        <taxon>Neoptera</taxon>
        <taxon>Endopterygota</taxon>
        <taxon>Coleoptera</taxon>
        <taxon>Polyphaga</taxon>
        <taxon>Elateriformia</taxon>
        <taxon>Elateroidea</taxon>
        <taxon>Lampyridae</taxon>
        <taxon>Luciolinae</taxon>
        <taxon>Aquatica</taxon>
    </lineage>
</organism>
<proteinExistence type="predicted"/>
<dbReference type="PANTHER" id="PTHR10380:SF241">
    <property type="entry name" value="CUTICULAR PROTEIN 47EG-RELATED"/>
    <property type="match status" value="1"/>
</dbReference>
<dbReference type="EMBL" id="JARPUR010000003">
    <property type="protein sequence ID" value="KAK4880448.1"/>
    <property type="molecule type" value="Genomic_DNA"/>
</dbReference>
<gene>
    <name evidence="4" type="ORF">RN001_008594</name>
</gene>
<keyword evidence="3" id="KW-0732">Signal</keyword>
<evidence type="ECO:0000313" key="4">
    <source>
        <dbReference type="EMBL" id="KAK4880448.1"/>
    </source>
</evidence>
<name>A0AAN7PAX8_9COLE</name>
<feature type="region of interest" description="Disordered" evidence="2">
    <location>
        <begin position="119"/>
        <end position="140"/>
    </location>
</feature>